<name>A0AAV1ZY92_9ARAC</name>
<gene>
    <name evidence="2" type="ORF">LARSCL_LOCUS8018</name>
</gene>
<dbReference type="Proteomes" id="UP001497382">
    <property type="component" value="Unassembled WGS sequence"/>
</dbReference>
<keyword evidence="3" id="KW-1185">Reference proteome</keyword>
<evidence type="ECO:0000313" key="3">
    <source>
        <dbReference type="Proteomes" id="UP001497382"/>
    </source>
</evidence>
<proteinExistence type="predicted"/>
<accession>A0AAV1ZY92</accession>
<dbReference type="EMBL" id="CAXIEN010000084">
    <property type="protein sequence ID" value="CAL1275355.1"/>
    <property type="molecule type" value="Genomic_DNA"/>
</dbReference>
<dbReference type="Gene3D" id="1.10.132.10">
    <property type="match status" value="1"/>
</dbReference>
<dbReference type="Pfam" id="PF14370">
    <property type="entry name" value="Topo_C_assoc"/>
    <property type="match status" value="1"/>
</dbReference>
<sequence length="156" mass="17729">MIVIDAKGREITTLEKEAKDVKLISEKEYQKKIRALMTAKDRVDKLSLKALDKRESRGLDILTSKANYIDPRITVACVKDNPDLAWFRVKHCLGCCSREFFQKPFGTVIRCQGQSNSFSPNITITANGTCLHKWRIVGGTRDLTRSRVEIDIEILS</sequence>
<dbReference type="GO" id="GO:0003917">
    <property type="term" value="F:DNA topoisomerase type I (single strand cut, ATP-independent) activity"/>
    <property type="evidence" value="ECO:0007669"/>
    <property type="project" value="InterPro"/>
</dbReference>
<dbReference type="GO" id="GO:0006265">
    <property type="term" value="P:DNA topological change"/>
    <property type="evidence" value="ECO:0007669"/>
    <property type="project" value="InterPro"/>
</dbReference>
<dbReference type="GO" id="GO:0003677">
    <property type="term" value="F:DNA binding"/>
    <property type="evidence" value="ECO:0007669"/>
    <property type="project" value="InterPro"/>
</dbReference>
<comment type="caution">
    <text evidence="2">The sequence shown here is derived from an EMBL/GenBank/DDBJ whole genome shotgun (WGS) entry which is preliminary data.</text>
</comment>
<feature type="domain" description="Topoisomerase I C-terminal" evidence="1">
    <location>
        <begin position="40"/>
        <end position="80"/>
    </location>
</feature>
<organism evidence="2 3">
    <name type="scientific">Larinioides sclopetarius</name>
    <dbReference type="NCBI Taxonomy" id="280406"/>
    <lineage>
        <taxon>Eukaryota</taxon>
        <taxon>Metazoa</taxon>
        <taxon>Ecdysozoa</taxon>
        <taxon>Arthropoda</taxon>
        <taxon>Chelicerata</taxon>
        <taxon>Arachnida</taxon>
        <taxon>Araneae</taxon>
        <taxon>Araneomorphae</taxon>
        <taxon>Entelegynae</taxon>
        <taxon>Araneoidea</taxon>
        <taxon>Araneidae</taxon>
        <taxon>Larinioides</taxon>
    </lineage>
</organism>
<evidence type="ECO:0000259" key="1">
    <source>
        <dbReference type="Pfam" id="PF14370"/>
    </source>
</evidence>
<dbReference type="AlphaFoldDB" id="A0AAV1ZY92"/>
<dbReference type="InterPro" id="IPR014727">
    <property type="entry name" value="TopoI_cat_a/b-sub_euk"/>
</dbReference>
<protein>
    <recommendedName>
        <fullName evidence="1">Topoisomerase I C-terminal domain-containing protein</fullName>
    </recommendedName>
</protein>
<dbReference type="InterPro" id="IPR025834">
    <property type="entry name" value="TopoI_C_dom"/>
</dbReference>
<evidence type="ECO:0000313" key="2">
    <source>
        <dbReference type="EMBL" id="CAL1275355.1"/>
    </source>
</evidence>
<reference evidence="2 3" key="1">
    <citation type="submission" date="2024-04" db="EMBL/GenBank/DDBJ databases">
        <authorList>
            <person name="Rising A."/>
            <person name="Reimegard J."/>
            <person name="Sonavane S."/>
            <person name="Akerstrom W."/>
            <person name="Nylinder S."/>
            <person name="Hedman E."/>
            <person name="Kallberg Y."/>
        </authorList>
    </citation>
    <scope>NUCLEOTIDE SEQUENCE [LARGE SCALE GENOMIC DNA]</scope>
</reference>
<dbReference type="GO" id="GO:0005694">
    <property type="term" value="C:chromosome"/>
    <property type="evidence" value="ECO:0007669"/>
    <property type="project" value="InterPro"/>
</dbReference>